<dbReference type="SUPFAM" id="SSF51556">
    <property type="entry name" value="Metallo-dependent hydrolases"/>
    <property type="match status" value="1"/>
</dbReference>
<dbReference type="InterPro" id="IPR008257">
    <property type="entry name" value="Pept_M19"/>
</dbReference>
<proteinExistence type="predicted"/>
<name>A0ABV8T0B7_9GAMM</name>
<gene>
    <name evidence="1" type="ORF">ACFPN2_25015</name>
</gene>
<dbReference type="Proteomes" id="UP001595904">
    <property type="component" value="Unassembled WGS sequence"/>
</dbReference>
<dbReference type="RefSeq" id="WP_380601700.1">
    <property type="nucleotide sequence ID" value="NZ_JBHSDU010000014.1"/>
</dbReference>
<dbReference type="PANTHER" id="PTHR10443">
    <property type="entry name" value="MICROSOMAL DIPEPTIDASE"/>
    <property type="match status" value="1"/>
</dbReference>
<dbReference type="Pfam" id="PF01244">
    <property type="entry name" value="Peptidase_M19"/>
    <property type="match status" value="1"/>
</dbReference>
<dbReference type="PANTHER" id="PTHR10443:SF12">
    <property type="entry name" value="DIPEPTIDASE"/>
    <property type="match status" value="1"/>
</dbReference>
<dbReference type="EMBL" id="JBHSDU010000014">
    <property type="protein sequence ID" value="MFC4312368.1"/>
    <property type="molecule type" value="Genomic_DNA"/>
</dbReference>
<sequence>MGMIDSNQQAAPAVHELFARSLIWDNHTCTTIRTGRAESVADLQRHRRSGVDVVGLNVGFDAAPPEDTIKLIADFRHWLQAHATDYALVGRFEDIELAKRAGKLAVFFNIEGGNPLFEQASMVSLYYDLGVRWMLFAYNRTNALAGGCQDEDKGLTDLGRAVLEEMQRVGMIVCCSHIGQRSAMEILESARQPVIFSHSNPRAVWEHSRNITDEAMRACAKTGGVVGINGVGIFLGDNDSRAETIVRHIDYAVNLIGAEHVAIGLDYAFDQSEVAAFVKAHPESYPPAKYPNGIELAPPETFPQIAELLLARGYSESAVAAIMGGNLARVARDVWK</sequence>
<dbReference type="InterPro" id="IPR032466">
    <property type="entry name" value="Metal_Hydrolase"/>
</dbReference>
<evidence type="ECO:0000313" key="2">
    <source>
        <dbReference type="Proteomes" id="UP001595904"/>
    </source>
</evidence>
<dbReference type="Gene3D" id="3.20.20.140">
    <property type="entry name" value="Metal-dependent hydrolases"/>
    <property type="match status" value="1"/>
</dbReference>
<keyword evidence="2" id="KW-1185">Reference proteome</keyword>
<comment type="caution">
    <text evidence="1">The sequence shown here is derived from an EMBL/GenBank/DDBJ whole genome shotgun (WGS) entry which is preliminary data.</text>
</comment>
<protein>
    <submittedName>
        <fullName evidence="1">Dipeptidase</fullName>
    </submittedName>
</protein>
<dbReference type="PROSITE" id="PS51365">
    <property type="entry name" value="RENAL_DIPEPTIDASE_2"/>
    <property type="match status" value="1"/>
</dbReference>
<organism evidence="1 2">
    <name type="scientific">Steroidobacter flavus</name>
    <dbReference type="NCBI Taxonomy" id="1842136"/>
    <lineage>
        <taxon>Bacteria</taxon>
        <taxon>Pseudomonadati</taxon>
        <taxon>Pseudomonadota</taxon>
        <taxon>Gammaproteobacteria</taxon>
        <taxon>Steroidobacterales</taxon>
        <taxon>Steroidobacteraceae</taxon>
        <taxon>Steroidobacter</taxon>
    </lineage>
</organism>
<reference evidence="2" key="1">
    <citation type="journal article" date="2019" name="Int. J. Syst. Evol. Microbiol.">
        <title>The Global Catalogue of Microorganisms (GCM) 10K type strain sequencing project: providing services to taxonomists for standard genome sequencing and annotation.</title>
        <authorList>
            <consortium name="The Broad Institute Genomics Platform"/>
            <consortium name="The Broad Institute Genome Sequencing Center for Infectious Disease"/>
            <person name="Wu L."/>
            <person name="Ma J."/>
        </authorList>
    </citation>
    <scope>NUCLEOTIDE SEQUENCE [LARGE SCALE GENOMIC DNA]</scope>
    <source>
        <strain evidence="2">CGMCC 1.10759</strain>
    </source>
</reference>
<evidence type="ECO:0000313" key="1">
    <source>
        <dbReference type="EMBL" id="MFC4312368.1"/>
    </source>
</evidence>
<accession>A0ABV8T0B7</accession>